<dbReference type="Pfam" id="PF08269">
    <property type="entry name" value="dCache_2"/>
    <property type="match status" value="1"/>
</dbReference>
<evidence type="ECO:0000259" key="2">
    <source>
        <dbReference type="Pfam" id="PF08269"/>
    </source>
</evidence>
<evidence type="ECO:0000313" key="3">
    <source>
        <dbReference type="EMBL" id="TXC65301.1"/>
    </source>
</evidence>
<feature type="signal peptide" evidence="1">
    <location>
        <begin position="1"/>
        <end position="24"/>
    </location>
</feature>
<dbReference type="GO" id="GO:0016301">
    <property type="term" value="F:kinase activity"/>
    <property type="evidence" value="ECO:0007669"/>
    <property type="project" value="UniProtKB-KW"/>
</dbReference>
<feature type="domain" description="Double Cache" evidence="2">
    <location>
        <begin position="33"/>
        <end position="147"/>
    </location>
</feature>
<keyword evidence="4" id="KW-1185">Reference proteome</keyword>
<feature type="chain" id="PRO_5022929559" evidence="1">
    <location>
        <begin position="25"/>
        <end position="153"/>
    </location>
</feature>
<dbReference type="Proteomes" id="UP000321832">
    <property type="component" value="Unassembled WGS sequence"/>
</dbReference>
<dbReference type="EMBL" id="VOPW01000001">
    <property type="protein sequence ID" value="TXC65301.1"/>
    <property type="molecule type" value="Genomic_DNA"/>
</dbReference>
<proteinExistence type="predicted"/>
<keyword evidence="1" id="KW-0732">Signal</keyword>
<dbReference type="Gene3D" id="3.30.450.20">
    <property type="entry name" value="PAS domain"/>
    <property type="match status" value="1"/>
</dbReference>
<dbReference type="AlphaFoldDB" id="A0A5C6TZY9"/>
<keyword evidence="3" id="KW-0808">Transferase</keyword>
<dbReference type="InterPro" id="IPR004010">
    <property type="entry name" value="Double_Cache_2"/>
</dbReference>
<accession>A0A5C6TZY9</accession>
<evidence type="ECO:0000256" key="1">
    <source>
        <dbReference type="SAM" id="SignalP"/>
    </source>
</evidence>
<gene>
    <name evidence="3" type="ORF">FSC37_01800</name>
</gene>
<organism evidence="3 4">
    <name type="scientific">Piscinibacter aquaticus</name>
    <dbReference type="NCBI Taxonomy" id="392597"/>
    <lineage>
        <taxon>Bacteria</taxon>
        <taxon>Pseudomonadati</taxon>
        <taxon>Pseudomonadota</taxon>
        <taxon>Betaproteobacteria</taxon>
        <taxon>Burkholderiales</taxon>
        <taxon>Sphaerotilaceae</taxon>
        <taxon>Piscinibacter</taxon>
    </lineage>
</organism>
<keyword evidence="3" id="KW-0418">Kinase</keyword>
<sequence>MTHFTRRIALALFVSLCSALPAHASSPTKDEAQAQANAAVTQIKKVGLEQAIKDINSGAEWKTKEMNVNVVDFKGVVLASSLNEKLRGKDTLESKDPSGKAFVKEFIATAQKGEGWVDYQFINPVSKKLEERSMFVKRAPGAEAFVAVAITKQ</sequence>
<protein>
    <submittedName>
        <fullName evidence="3">Histidine kinase</fullName>
    </submittedName>
</protein>
<name>A0A5C6TZY9_9BURK</name>
<evidence type="ECO:0000313" key="4">
    <source>
        <dbReference type="Proteomes" id="UP000321832"/>
    </source>
</evidence>
<reference evidence="3 4" key="1">
    <citation type="submission" date="2019-08" db="EMBL/GenBank/DDBJ databases">
        <authorList>
            <person name="Khan S.A."/>
            <person name="Jeon C.O."/>
            <person name="Jeong S.E."/>
        </authorList>
    </citation>
    <scope>NUCLEOTIDE SEQUENCE [LARGE SCALE GENOMIC DNA]</scope>
    <source>
        <strain evidence="4">IMCC1728</strain>
    </source>
</reference>
<comment type="caution">
    <text evidence="3">The sequence shown here is derived from an EMBL/GenBank/DDBJ whole genome shotgun (WGS) entry which is preliminary data.</text>
</comment>